<dbReference type="EMBL" id="BASE01000012">
    <property type="protein sequence ID" value="GAM12430.1"/>
    <property type="molecule type" value="Genomic_DNA"/>
</dbReference>
<feature type="chain" id="PRO_5002060584" evidence="1">
    <location>
        <begin position="25"/>
        <end position="89"/>
    </location>
</feature>
<reference evidence="2 3" key="1">
    <citation type="submission" date="2013-06" db="EMBL/GenBank/DDBJ databases">
        <title>Whole genome shotgun sequence of Bacillus selenatarsenatis SF-1.</title>
        <authorList>
            <person name="Kuroda M."/>
            <person name="Sei K."/>
            <person name="Yamashita M."/>
            <person name="Ike M."/>
        </authorList>
    </citation>
    <scope>NUCLEOTIDE SEQUENCE [LARGE SCALE GENOMIC DNA]</scope>
    <source>
        <strain evidence="2 3">SF-1</strain>
    </source>
</reference>
<evidence type="ECO:0000313" key="2">
    <source>
        <dbReference type="EMBL" id="GAM12430.1"/>
    </source>
</evidence>
<dbReference type="AlphaFoldDB" id="A0A0A8WXP6"/>
<protein>
    <submittedName>
        <fullName evidence="2">Uncharacterized protein</fullName>
    </submittedName>
</protein>
<keyword evidence="3" id="KW-1185">Reference proteome</keyword>
<sequence>MAVVSVFLASLAALAAADVSVVEAAEDVEDVLVAAGADAVVVAAAAIAVKLDNTDFSPCGSFAGALFFNVRHKGQIALHTMIMTVNEGE</sequence>
<dbReference type="STRING" id="1321606.SAMD00020551_0564"/>
<gene>
    <name evidence="2" type="ORF">SAMD00020551_0564</name>
</gene>
<keyword evidence="1" id="KW-0732">Signal</keyword>
<evidence type="ECO:0000256" key="1">
    <source>
        <dbReference type="SAM" id="SignalP"/>
    </source>
</evidence>
<proteinExistence type="predicted"/>
<organism evidence="2 3">
    <name type="scientific">Mesobacillus selenatarsenatis (strain DSM 18680 / JCM 14380 / FERM P-15431 / SF-1)</name>
    <dbReference type="NCBI Taxonomy" id="1321606"/>
    <lineage>
        <taxon>Bacteria</taxon>
        <taxon>Bacillati</taxon>
        <taxon>Bacillota</taxon>
        <taxon>Bacilli</taxon>
        <taxon>Bacillales</taxon>
        <taxon>Bacillaceae</taxon>
        <taxon>Mesobacillus</taxon>
    </lineage>
</organism>
<accession>A0A0A8WXP6</accession>
<dbReference type="Proteomes" id="UP000031014">
    <property type="component" value="Unassembled WGS sequence"/>
</dbReference>
<feature type="signal peptide" evidence="1">
    <location>
        <begin position="1"/>
        <end position="24"/>
    </location>
</feature>
<comment type="caution">
    <text evidence="2">The sequence shown here is derived from an EMBL/GenBank/DDBJ whole genome shotgun (WGS) entry which is preliminary data.</text>
</comment>
<name>A0A0A8WXP6_MESS1</name>
<evidence type="ECO:0000313" key="3">
    <source>
        <dbReference type="Proteomes" id="UP000031014"/>
    </source>
</evidence>